<feature type="domain" description="Methyltransferase type 11" evidence="1">
    <location>
        <begin position="37"/>
        <end position="131"/>
    </location>
</feature>
<evidence type="ECO:0000259" key="1">
    <source>
        <dbReference type="Pfam" id="PF08241"/>
    </source>
</evidence>
<dbReference type="Pfam" id="PF08241">
    <property type="entry name" value="Methyltransf_11"/>
    <property type="match status" value="1"/>
</dbReference>
<name>A0A7K3M886_9ACTN</name>
<accession>A0A7K3M886</accession>
<reference evidence="2 3" key="1">
    <citation type="submission" date="2019-11" db="EMBL/GenBank/DDBJ databases">
        <authorList>
            <person name="Li X.-J."/>
            <person name="Feng X.-M."/>
        </authorList>
    </citation>
    <scope>NUCLEOTIDE SEQUENCE [LARGE SCALE GENOMIC DNA]</scope>
    <source>
        <strain evidence="2 3">XMNu-373</strain>
    </source>
</reference>
<dbReference type="InterPro" id="IPR013216">
    <property type="entry name" value="Methyltransf_11"/>
</dbReference>
<proteinExistence type="predicted"/>
<sequence length="251" mass="25741">MPDNPHQGARTAALWSQVVALLERRKAQLGHSALDILDVGGGSGVFAVALASQGHRITVVDPSPNALATLRQRALESGVTDQVEAVQGDAAGLPGLIGAETADVVLCHGVLEVADDPATALAGIASCLRPSAIGSIVTAQRNAAVIGKAVAGHLEEAKHLLEDPDGRWGATDPLPRRFSEAGLGALLASVGFVVDEIHGVRIFTDLVPGTLVDDPADVRALSALEAQAASHPELRPLAGALHAIVSMRRAP</sequence>
<evidence type="ECO:0000313" key="2">
    <source>
        <dbReference type="EMBL" id="NDL59207.1"/>
    </source>
</evidence>
<keyword evidence="3" id="KW-1185">Reference proteome</keyword>
<dbReference type="GO" id="GO:0008757">
    <property type="term" value="F:S-adenosylmethionine-dependent methyltransferase activity"/>
    <property type="evidence" value="ECO:0007669"/>
    <property type="project" value="InterPro"/>
</dbReference>
<dbReference type="CDD" id="cd02440">
    <property type="entry name" value="AdoMet_MTases"/>
    <property type="match status" value="1"/>
</dbReference>
<keyword evidence="2" id="KW-0489">Methyltransferase</keyword>
<dbReference type="InterPro" id="IPR029063">
    <property type="entry name" value="SAM-dependent_MTases_sf"/>
</dbReference>
<gene>
    <name evidence="2" type="ORF">F7O44_19235</name>
</gene>
<dbReference type="PANTHER" id="PTHR43861">
    <property type="entry name" value="TRANS-ACONITATE 2-METHYLTRANSFERASE-RELATED"/>
    <property type="match status" value="1"/>
</dbReference>
<organism evidence="2 3">
    <name type="scientific">Phytoactinopolyspora mesophila</name>
    <dbReference type="NCBI Taxonomy" id="2650750"/>
    <lineage>
        <taxon>Bacteria</taxon>
        <taxon>Bacillati</taxon>
        <taxon>Actinomycetota</taxon>
        <taxon>Actinomycetes</taxon>
        <taxon>Jiangellales</taxon>
        <taxon>Jiangellaceae</taxon>
        <taxon>Phytoactinopolyspora</taxon>
    </lineage>
</organism>
<dbReference type="AlphaFoldDB" id="A0A7K3M886"/>
<dbReference type="EMBL" id="WLZY01000007">
    <property type="protein sequence ID" value="NDL59207.1"/>
    <property type="molecule type" value="Genomic_DNA"/>
</dbReference>
<dbReference type="GO" id="GO:0032259">
    <property type="term" value="P:methylation"/>
    <property type="evidence" value="ECO:0007669"/>
    <property type="project" value="UniProtKB-KW"/>
</dbReference>
<evidence type="ECO:0000313" key="3">
    <source>
        <dbReference type="Proteomes" id="UP000460435"/>
    </source>
</evidence>
<dbReference type="Gene3D" id="3.40.50.150">
    <property type="entry name" value="Vaccinia Virus protein VP39"/>
    <property type="match status" value="1"/>
</dbReference>
<dbReference type="SUPFAM" id="SSF53335">
    <property type="entry name" value="S-adenosyl-L-methionine-dependent methyltransferases"/>
    <property type="match status" value="1"/>
</dbReference>
<keyword evidence="2" id="KW-0808">Transferase</keyword>
<protein>
    <submittedName>
        <fullName evidence="2">Methyltransferase domain-containing protein</fullName>
    </submittedName>
</protein>
<dbReference type="Proteomes" id="UP000460435">
    <property type="component" value="Unassembled WGS sequence"/>
</dbReference>
<comment type="caution">
    <text evidence="2">The sequence shown here is derived from an EMBL/GenBank/DDBJ whole genome shotgun (WGS) entry which is preliminary data.</text>
</comment>